<feature type="transmembrane region" description="Helical" evidence="9">
    <location>
        <begin position="282"/>
        <end position="300"/>
    </location>
</feature>
<keyword evidence="11" id="KW-1185">Reference proteome</keyword>
<dbReference type="Pfam" id="PF02386">
    <property type="entry name" value="TrkH"/>
    <property type="match status" value="1"/>
</dbReference>
<keyword evidence="6 9" id="KW-1133">Transmembrane helix</keyword>
<feature type="transmembrane region" description="Helical" evidence="9">
    <location>
        <begin position="40"/>
        <end position="59"/>
    </location>
</feature>
<name>A0ABT4XXN6_9RHOB</name>
<keyword evidence="3" id="KW-0813">Transport</keyword>
<comment type="similarity">
    <text evidence="2">Belongs to the TrkH potassium transport family.</text>
</comment>
<feature type="transmembrane region" description="Helical" evidence="9">
    <location>
        <begin position="133"/>
        <end position="154"/>
    </location>
</feature>
<keyword evidence="5 9" id="KW-0812">Transmembrane</keyword>
<dbReference type="EMBL" id="JAQIOY010000010">
    <property type="protein sequence ID" value="MDA7426568.1"/>
    <property type="molecule type" value="Genomic_DNA"/>
</dbReference>
<keyword evidence="7" id="KW-0406">Ion transport</keyword>
<feature type="transmembrane region" description="Helical" evidence="9">
    <location>
        <begin position="190"/>
        <end position="210"/>
    </location>
</feature>
<dbReference type="PROSITE" id="PS51257">
    <property type="entry name" value="PROKAR_LIPOPROTEIN"/>
    <property type="match status" value="1"/>
</dbReference>
<feature type="transmembrane region" description="Helical" evidence="9">
    <location>
        <begin position="413"/>
        <end position="438"/>
    </location>
</feature>
<keyword evidence="8 9" id="KW-0472">Membrane</keyword>
<evidence type="ECO:0000256" key="2">
    <source>
        <dbReference type="ARBA" id="ARBA00009137"/>
    </source>
</evidence>
<dbReference type="PANTHER" id="PTHR32024">
    <property type="entry name" value="TRK SYSTEM POTASSIUM UPTAKE PROTEIN TRKG-RELATED"/>
    <property type="match status" value="1"/>
</dbReference>
<dbReference type="PANTHER" id="PTHR32024:SF2">
    <property type="entry name" value="TRK SYSTEM POTASSIUM UPTAKE PROTEIN TRKG-RELATED"/>
    <property type="match status" value="1"/>
</dbReference>
<evidence type="ECO:0000256" key="1">
    <source>
        <dbReference type="ARBA" id="ARBA00004651"/>
    </source>
</evidence>
<evidence type="ECO:0000256" key="5">
    <source>
        <dbReference type="ARBA" id="ARBA00022692"/>
    </source>
</evidence>
<sequence>MQAITRMPLFLLMLAIASASCVLPAIFALAQEGFHDARAFFYSGLVGMILTAFAGLAMANRDHNRNAFRQLVALLAGFTLLPVFLAVPFYEAVRNTTFLSAYFEMVSSLTTTGATLFEPERLSGPEHLWRAQVGWMGGLLIWVSAAAIMAPLTLGGFEVTASGEPGQSLSGSAMNEQSDPGVRLLRSFQALFPVYFGLTVSLCVMLLVAGDPPLVALSHAMAVMSTSGISPTGSVLENGSGLAGEMILMCFMVFALSRLTFAADTGSRKLGDSLWHDPEFRLGLIIVVIVPCALFLRHWWGALDVGGEENIVMGLTAFWGALFTAASYLSTTGFVSANWEAAQSWSGLSTPGIILMGLALVGGGVATTAGGVKLLRVFALYMNGAREIEKLVHPSSVGRSGFVSRRTRREAGFISWVFFMLFALTLAAITVTLGLVGVGFEQSLVLSVSVLSNTGPLISFAPSTSFDLIALAPAGKLILCVGMVLGRLELLAIIVMLSPDLWRD</sequence>
<feature type="transmembrane region" description="Helical" evidence="9">
    <location>
        <begin position="71"/>
        <end position="90"/>
    </location>
</feature>
<evidence type="ECO:0000313" key="10">
    <source>
        <dbReference type="EMBL" id="MDA7426568.1"/>
    </source>
</evidence>
<feature type="transmembrane region" description="Helical" evidence="9">
    <location>
        <begin position="243"/>
        <end position="262"/>
    </location>
</feature>
<dbReference type="RefSeq" id="WP_271433926.1">
    <property type="nucleotide sequence ID" value="NZ_JAQIOY010000010.1"/>
</dbReference>
<dbReference type="Proteomes" id="UP001210720">
    <property type="component" value="Unassembled WGS sequence"/>
</dbReference>
<accession>A0ABT4XXN6</accession>
<evidence type="ECO:0000256" key="3">
    <source>
        <dbReference type="ARBA" id="ARBA00022448"/>
    </source>
</evidence>
<gene>
    <name evidence="10" type="ORF">PFY00_17675</name>
</gene>
<feature type="transmembrane region" description="Helical" evidence="9">
    <location>
        <begin position="351"/>
        <end position="372"/>
    </location>
</feature>
<feature type="transmembrane region" description="Helical" evidence="9">
    <location>
        <begin position="444"/>
        <end position="465"/>
    </location>
</feature>
<evidence type="ECO:0000256" key="7">
    <source>
        <dbReference type="ARBA" id="ARBA00023065"/>
    </source>
</evidence>
<comment type="caution">
    <text evidence="10">The sequence shown here is derived from an EMBL/GenBank/DDBJ whole genome shotgun (WGS) entry which is preliminary data.</text>
</comment>
<organism evidence="10 11">
    <name type="scientific">Thalassococcus lentus</name>
    <dbReference type="NCBI Taxonomy" id="1210524"/>
    <lineage>
        <taxon>Bacteria</taxon>
        <taxon>Pseudomonadati</taxon>
        <taxon>Pseudomonadota</taxon>
        <taxon>Alphaproteobacteria</taxon>
        <taxon>Rhodobacterales</taxon>
        <taxon>Roseobacteraceae</taxon>
        <taxon>Thalassococcus</taxon>
    </lineage>
</organism>
<reference evidence="10 11" key="1">
    <citation type="submission" date="2023-01" db="EMBL/GenBank/DDBJ databases">
        <title>Thalassococcus onchidii sp. nov., isolated from a marine invertebrate from the South China Sea.</title>
        <authorList>
            <person name="Xu S."/>
            <person name="Liu Z."/>
            <person name="Xu Y."/>
        </authorList>
    </citation>
    <scope>NUCLEOTIDE SEQUENCE [LARGE SCALE GENOMIC DNA]</scope>
    <source>
        <strain evidence="10 11">KCTC 32084</strain>
    </source>
</reference>
<evidence type="ECO:0000256" key="6">
    <source>
        <dbReference type="ARBA" id="ARBA00022989"/>
    </source>
</evidence>
<proteinExistence type="inferred from homology"/>
<feature type="transmembrane region" description="Helical" evidence="9">
    <location>
        <begin position="312"/>
        <end position="331"/>
    </location>
</feature>
<evidence type="ECO:0000313" key="11">
    <source>
        <dbReference type="Proteomes" id="UP001210720"/>
    </source>
</evidence>
<comment type="subcellular location">
    <subcellularLocation>
        <location evidence="1">Cell membrane</location>
        <topology evidence="1">Multi-pass membrane protein</topology>
    </subcellularLocation>
</comment>
<evidence type="ECO:0000256" key="9">
    <source>
        <dbReference type="SAM" id="Phobius"/>
    </source>
</evidence>
<keyword evidence="4" id="KW-1003">Cell membrane</keyword>
<evidence type="ECO:0000256" key="4">
    <source>
        <dbReference type="ARBA" id="ARBA00022475"/>
    </source>
</evidence>
<protein>
    <submittedName>
        <fullName evidence="10">TrkH family potassium uptake protein</fullName>
    </submittedName>
</protein>
<evidence type="ECO:0000256" key="8">
    <source>
        <dbReference type="ARBA" id="ARBA00023136"/>
    </source>
</evidence>
<feature type="transmembrane region" description="Helical" evidence="9">
    <location>
        <begin position="477"/>
        <end position="498"/>
    </location>
</feature>
<dbReference type="InterPro" id="IPR003445">
    <property type="entry name" value="Cat_transpt"/>
</dbReference>
<feature type="transmembrane region" description="Helical" evidence="9">
    <location>
        <begin position="216"/>
        <end position="236"/>
    </location>
</feature>